<dbReference type="Proteomes" id="UP000606008">
    <property type="component" value="Unassembled WGS sequence"/>
</dbReference>
<evidence type="ECO:0000313" key="9">
    <source>
        <dbReference type="EMBL" id="NID09198.1"/>
    </source>
</evidence>
<dbReference type="Gene3D" id="1.20.58.340">
    <property type="entry name" value="Magnesium transport protein CorA, transmembrane region"/>
    <property type="match status" value="1"/>
</dbReference>
<dbReference type="Pfam" id="PF01544">
    <property type="entry name" value="CorA"/>
    <property type="match status" value="1"/>
</dbReference>
<organism evidence="9 10">
    <name type="scientific">Fibrivirga algicola</name>
    <dbReference type="NCBI Taxonomy" id="2950420"/>
    <lineage>
        <taxon>Bacteria</taxon>
        <taxon>Pseudomonadati</taxon>
        <taxon>Bacteroidota</taxon>
        <taxon>Cytophagia</taxon>
        <taxon>Cytophagales</taxon>
        <taxon>Spirosomataceae</taxon>
        <taxon>Fibrivirga</taxon>
    </lineage>
</organism>
<gene>
    <name evidence="9" type="ORF">F7231_03370</name>
</gene>
<keyword evidence="3" id="KW-0813">Transport</keyword>
<keyword evidence="7 8" id="KW-0472">Membrane</keyword>
<evidence type="ECO:0000256" key="5">
    <source>
        <dbReference type="ARBA" id="ARBA00022692"/>
    </source>
</evidence>
<dbReference type="SUPFAM" id="SSF144083">
    <property type="entry name" value="Magnesium transport protein CorA, transmembrane region"/>
    <property type="match status" value="1"/>
</dbReference>
<evidence type="ECO:0000256" key="3">
    <source>
        <dbReference type="ARBA" id="ARBA00022448"/>
    </source>
</evidence>
<comment type="subcellular location">
    <subcellularLocation>
        <location evidence="1">Cell membrane</location>
        <topology evidence="1">Multi-pass membrane protein</topology>
    </subcellularLocation>
</comment>
<dbReference type="PANTHER" id="PTHR46494:SF1">
    <property type="entry name" value="CORA FAMILY METAL ION TRANSPORTER (EUROFUNG)"/>
    <property type="match status" value="1"/>
</dbReference>
<keyword evidence="6 8" id="KW-1133">Transmembrane helix</keyword>
<evidence type="ECO:0000256" key="8">
    <source>
        <dbReference type="SAM" id="Phobius"/>
    </source>
</evidence>
<dbReference type="RefSeq" id="WP_166690887.1">
    <property type="nucleotide sequence ID" value="NZ_WAEL01000001.1"/>
</dbReference>
<feature type="transmembrane region" description="Helical" evidence="8">
    <location>
        <begin position="258"/>
        <end position="281"/>
    </location>
</feature>
<dbReference type="PANTHER" id="PTHR46494">
    <property type="entry name" value="CORA FAMILY METAL ION TRANSPORTER (EUROFUNG)"/>
    <property type="match status" value="1"/>
</dbReference>
<evidence type="ECO:0000256" key="2">
    <source>
        <dbReference type="ARBA" id="ARBA00009765"/>
    </source>
</evidence>
<evidence type="ECO:0000256" key="4">
    <source>
        <dbReference type="ARBA" id="ARBA00022475"/>
    </source>
</evidence>
<dbReference type="EMBL" id="WAEL01000001">
    <property type="protein sequence ID" value="NID09198.1"/>
    <property type="molecule type" value="Genomic_DNA"/>
</dbReference>
<name>A0ABX0QEN7_9BACT</name>
<evidence type="ECO:0000313" key="10">
    <source>
        <dbReference type="Proteomes" id="UP000606008"/>
    </source>
</evidence>
<keyword evidence="10" id="KW-1185">Reference proteome</keyword>
<dbReference type="InterPro" id="IPR045861">
    <property type="entry name" value="CorA_cytoplasmic_dom"/>
</dbReference>
<evidence type="ECO:0000256" key="1">
    <source>
        <dbReference type="ARBA" id="ARBA00004651"/>
    </source>
</evidence>
<evidence type="ECO:0000256" key="6">
    <source>
        <dbReference type="ARBA" id="ARBA00022989"/>
    </source>
</evidence>
<accession>A0ABX0QEN7</accession>
<evidence type="ECO:0000256" key="7">
    <source>
        <dbReference type="ARBA" id="ARBA00023136"/>
    </source>
</evidence>
<reference evidence="9" key="1">
    <citation type="submission" date="2024-05" db="EMBL/GenBank/DDBJ databases">
        <authorList>
            <person name="Jung D.-H."/>
        </authorList>
    </citation>
    <scope>NUCLEOTIDE SEQUENCE</scope>
    <source>
        <strain evidence="9">JA-25</strain>
    </source>
</reference>
<proteinExistence type="inferred from homology"/>
<keyword evidence="4" id="KW-1003">Cell membrane</keyword>
<dbReference type="InterPro" id="IPR002523">
    <property type="entry name" value="MgTranspt_CorA/ZnTranspt_ZntB"/>
</dbReference>
<feature type="transmembrane region" description="Helical" evidence="8">
    <location>
        <begin position="293"/>
        <end position="313"/>
    </location>
</feature>
<comment type="caution">
    <text evidence="9">The sequence shown here is derived from an EMBL/GenBank/DDBJ whole genome shotgun (WGS) entry which is preliminary data.</text>
</comment>
<dbReference type="InterPro" id="IPR045863">
    <property type="entry name" value="CorA_TM1_TM2"/>
</dbReference>
<comment type="similarity">
    <text evidence="2">Belongs to the CorA metal ion transporter (MIT) (TC 1.A.35) family.</text>
</comment>
<dbReference type="SUPFAM" id="SSF143865">
    <property type="entry name" value="CorA soluble domain-like"/>
    <property type="match status" value="1"/>
</dbReference>
<evidence type="ECO:0008006" key="11">
    <source>
        <dbReference type="Google" id="ProtNLM"/>
    </source>
</evidence>
<protein>
    <recommendedName>
        <fullName evidence="11">Magnesium transport protein CorA</fullName>
    </recommendedName>
</protein>
<keyword evidence="5 8" id="KW-0812">Transmembrane</keyword>
<sequence length="319" mass="37491">MVIELLDRNKQIVKLQRITDIPTDLSTICSVQLIDYTSDDIRRLEKLFAIDASMLNNSDDIEISSHYQEEESQLAFNFSLPYLTAQNRIEELTVCFILKENIMFSFMATNIEQFVPDNQRQRQFDNIKTLPFTFDTFLLLMIGIISDYFADLTEVVSKNIKSVYANLQQQTDFSEAELDEVTKLKFNNLIIKESLNEYRRILHLLKKSPKLTAELKETISLDLTDLTVINEYVQNNFERLNDLKEYVSSKIDLEQNRIFKILTIITMCISLPMLVAGIYGMNFKYMPELEWKYGYVYVLILLLLGFIAPLIWFKRKKWL</sequence>